<evidence type="ECO:0000313" key="5">
    <source>
        <dbReference type="Proteomes" id="UP000004840"/>
    </source>
</evidence>
<gene>
    <name evidence="4" type="ORF">CCAS_12990</name>
</gene>
<name>G7I0U9_9CORY</name>
<evidence type="ECO:0000256" key="1">
    <source>
        <dbReference type="SAM" id="Coils"/>
    </source>
</evidence>
<reference evidence="4 5" key="1">
    <citation type="journal article" date="2012" name="J. Bacteriol.">
        <title>Genome Sequence of Corynebacterium casei UCMA 3821, Isolated from a Smear-Ripened Cheese.</title>
        <authorList>
            <person name="Monnet C."/>
            <person name="Loux V."/>
            <person name="Bento P."/>
            <person name="Gibrat J.F."/>
            <person name="Straub C."/>
            <person name="Bonnarme P."/>
            <person name="Landaud S."/>
            <person name="Irlinger F."/>
        </authorList>
    </citation>
    <scope>NUCLEOTIDE SEQUENCE [LARGE SCALE GENOMIC DNA]</scope>
    <source>
        <strain evidence="4 5">UCMA 3821</strain>
    </source>
</reference>
<dbReference type="GeneID" id="82879083"/>
<evidence type="ECO:0000256" key="3">
    <source>
        <dbReference type="SAM" id="Phobius"/>
    </source>
</evidence>
<dbReference type="AlphaFoldDB" id="G7I0U9"/>
<feature type="transmembrane region" description="Helical" evidence="3">
    <location>
        <begin position="115"/>
        <end position="137"/>
    </location>
</feature>
<comment type="caution">
    <text evidence="4">The sequence shown here is derived from an EMBL/GenBank/DDBJ whole genome shotgun (WGS) entry which is preliminary data.</text>
</comment>
<dbReference type="Proteomes" id="UP000004840">
    <property type="component" value="Unassembled WGS sequence"/>
</dbReference>
<proteinExistence type="predicted"/>
<feature type="coiled-coil region" evidence="1">
    <location>
        <begin position="148"/>
        <end position="175"/>
    </location>
</feature>
<protein>
    <submittedName>
        <fullName evidence="4">Uncharacterized protein</fullName>
    </submittedName>
</protein>
<keyword evidence="3" id="KW-1133">Transmembrane helix</keyword>
<evidence type="ECO:0000256" key="2">
    <source>
        <dbReference type="SAM" id="MobiDB-lite"/>
    </source>
</evidence>
<dbReference type="RefSeq" id="WP_006823502.1">
    <property type="nucleotide sequence ID" value="NZ_CAFW01000094.1"/>
</dbReference>
<feature type="compositionally biased region" description="Low complexity" evidence="2">
    <location>
        <begin position="40"/>
        <end position="53"/>
    </location>
</feature>
<dbReference type="EMBL" id="CAFW01000094">
    <property type="protein sequence ID" value="CCE56064.1"/>
    <property type="molecule type" value="Genomic_DNA"/>
</dbReference>
<sequence>MADSTTTRTERTTMGTRTKRAQGSSTDVIDRPVRTRGNYTAAPSATGTATPTRTPRKTRTTTRGEQRTATRTVSPTRTTRREIPQITPARKSRLGSRQVVTERGRRVAPIKKVTLFSRLSAVAIALLVGGVILAVWLSGVSTSQTFRIQQLTYQESQLENQLETLNRDLEQVRSSADVARRGADARMGIPTQPGIVEVQEDGSVEERRPATQGTEAIIDVNGEPVRTGQATSDPSDTEGVSDELNAVPQGQQQRIGDVNADDAVESRPTTEEEASDTPLPVGENLDTPYQSGD</sequence>
<feature type="region of interest" description="Disordered" evidence="2">
    <location>
        <begin position="219"/>
        <end position="293"/>
    </location>
</feature>
<feature type="region of interest" description="Disordered" evidence="2">
    <location>
        <begin position="1"/>
        <end position="100"/>
    </location>
</feature>
<keyword evidence="3" id="KW-0812">Transmembrane</keyword>
<accession>G7I0U9</accession>
<keyword evidence="1" id="KW-0175">Coiled coil</keyword>
<keyword evidence="3" id="KW-0472">Membrane</keyword>
<evidence type="ECO:0000313" key="4">
    <source>
        <dbReference type="EMBL" id="CCE56064.1"/>
    </source>
</evidence>
<organism evidence="4 5">
    <name type="scientific">Corynebacterium casei UCMA 3821</name>
    <dbReference type="NCBI Taxonomy" id="1110505"/>
    <lineage>
        <taxon>Bacteria</taxon>
        <taxon>Bacillati</taxon>
        <taxon>Actinomycetota</taxon>
        <taxon>Actinomycetes</taxon>
        <taxon>Mycobacteriales</taxon>
        <taxon>Corynebacteriaceae</taxon>
        <taxon>Corynebacterium</taxon>
    </lineage>
</organism>